<evidence type="ECO:0000313" key="3">
    <source>
        <dbReference type="EMBL" id="MCJ8210683.1"/>
    </source>
</evidence>
<keyword evidence="2" id="KW-0472">Membrane</keyword>
<keyword evidence="4" id="KW-1185">Reference proteome</keyword>
<feature type="compositionally biased region" description="Basic residues" evidence="1">
    <location>
        <begin position="583"/>
        <end position="604"/>
    </location>
</feature>
<dbReference type="RefSeq" id="WP_245130524.1">
    <property type="nucleotide sequence ID" value="NZ_JALJEJ010000006.1"/>
</dbReference>
<reference evidence="3" key="1">
    <citation type="submission" date="2022-04" db="EMBL/GenBank/DDBJ databases">
        <title>Mucilaginibacter sp. RS28 isolated from freshwater.</title>
        <authorList>
            <person name="Ko S.-R."/>
        </authorList>
    </citation>
    <scope>NUCLEOTIDE SEQUENCE</scope>
    <source>
        <strain evidence="3">RS28</strain>
    </source>
</reference>
<feature type="compositionally biased region" description="Basic and acidic residues" evidence="1">
    <location>
        <begin position="564"/>
        <end position="582"/>
    </location>
</feature>
<gene>
    <name evidence="3" type="ORF">MUY27_13280</name>
</gene>
<accession>A0A9X1X498</accession>
<comment type="caution">
    <text evidence="3">The sequence shown here is derived from an EMBL/GenBank/DDBJ whole genome shotgun (WGS) entry which is preliminary data.</text>
</comment>
<protein>
    <submittedName>
        <fullName evidence="3">Uncharacterized protein</fullName>
    </submittedName>
</protein>
<evidence type="ECO:0000313" key="4">
    <source>
        <dbReference type="Proteomes" id="UP001139450"/>
    </source>
</evidence>
<keyword evidence="2" id="KW-1133">Transmembrane helix</keyword>
<proteinExistence type="predicted"/>
<evidence type="ECO:0000256" key="2">
    <source>
        <dbReference type="SAM" id="Phobius"/>
    </source>
</evidence>
<organism evidence="3 4">
    <name type="scientific">Mucilaginibacter straminoryzae</name>
    <dbReference type="NCBI Taxonomy" id="2932774"/>
    <lineage>
        <taxon>Bacteria</taxon>
        <taxon>Pseudomonadati</taxon>
        <taxon>Bacteroidota</taxon>
        <taxon>Sphingobacteriia</taxon>
        <taxon>Sphingobacteriales</taxon>
        <taxon>Sphingobacteriaceae</taxon>
        <taxon>Mucilaginibacter</taxon>
    </lineage>
</organism>
<feature type="transmembrane region" description="Helical" evidence="2">
    <location>
        <begin position="12"/>
        <end position="36"/>
    </location>
</feature>
<feature type="compositionally biased region" description="Basic and acidic residues" evidence="1">
    <location>
        <begin position="605"/>
        <end position="620"/>
    </location>
</feature>
<evidence type="ECO:0000256" key="1">
    <source>
        <dbReference type="SAM" id="MobiDB-lite"/>
    </source>
</evidence>
<feature type="region of interest" description="Disordered" evidence="1">
    <location>
        <begin position="564"/>
        <end position="620"/>
    </location>
</feature>
<keyword evidence="2" id="KW-0812">Transmembrane</keyword>
<sequence>MAFNFLKHTWQKIVFCIVIVLTVLILIGAIFVNRYWSPILADKLRSTVLKSTDSLYNVKFDDAQLHVLQGKIVLYNITLTPDTAVFKAKVKSGDAPKGLYTLRVKKLILKHIHPFRLYFSHKLDIGQIVVRSPEVIIDAYPQNQKDKKPKEKKTIYQQISKSLKELSVDQINFSGVSLKYINHKTAKPAVSEFKELDLAAFNLLIDSATQFDRSRFLYCREVTFDLNNYTGHSANKLYSYQAKLVKFSTRTRKLEAFNCVFRAAKPPFAFFSKTFKDRFTAHLDTLQLTNFDFETYNLTQYVKASNLLLKNGGLNVYGNPRLNPSEMKDDRFPTFPNKAIHSIRLKFRLDTLEIRNVAVRYEEFNRSTMRAGHVDFVHVRGHFLNITNDTALLQKNRYCNAALKSRFMDKGDLYVNFKFNLLDKNGAFSYNGFLGPFNMPAANPAAIPLGSMAIRAGQVKRINFDFNADRYFVKGNVTFLYNNLKIQILKADTGERKMKHRPLATLFANAVIIKHNNPDGPDQIPRTANILFKRPSFFPFFKTIWHGMFVGLKTCAGVDEKAQKQADNKLAEQEEKKLDKQSKKQKRQARRAERKRKRALKKRQKELEKQQEKAAENQKS</sequence>
<name>A0A9X1X498_9SPHI</name>
<dbReference type="AlphaFoldDB" id="A0A9X1X498"/>
<dbReference type="Proteomes" id="UP001139450">
    <property type="component" value="Unassembled WGS sequence"/>
</dbReference>
<dbReference type="EMBL" id="JALJEJ010000006">
    <property type="protein sequence ID" value="MCJ8210683.1"/>
    <property type="molecule type" value="Genomic_DNA"/>
</dbReference>